<feature type="binding site" evidence="9">
    <location>
        <begin position="94"/>
        <end position="98"/>
    </location>
    <ligand>
        <name>NAD(+)</name>
        <dbReference type="ChEBI" id="CHEBI:57540"/>
    </ligand>
</feature>
<feature type="binding site" evidence="8">
    <location>
        <position position="261"/>
    </location>
    <ligand>
        <name>glycerol</name>
        <dbReference type="ChEBI" id="CHEBI:17754"/>
    </ligand>
</feature>
<sequence length="369" mass="40419">MTTNYMSNYSYGPDCFKEIPEVLDKYKVHKVVFIGGEKALKSSQEDVKNVLESNGFYVTGSFVYGKNATQANIDKLVEKSEVQDADIIFGFGGGRALDTVKMVAKALDKTIFTFPTICSNCSAGTAIAVLYKDDGSFDKYGYPDVPAHVFINTSVIAKAPKEYFWAGVGDGISKAPEVEHAVAAAVERGVELPHTAVLGAAIAASSKDAFYKYGEQGIKDVENGTVSKAIEEVALDIVVSTGYASNLVNQDDFYYNSCHAHAFYNATTAIKKEKEPLHGQVVSFGVMVLHAYFNELEELKKVAAFNKKLGLPVTLEEMGLKVSDAEKITELAMQTNEYKQTPFDKEKYIEAIKLADKMGSENAQHFFKV</sequence>
<evidence type="ECO:0000256" key="6">
    <source>
        <dbReference type="ARBA" id="ARBA00040132"/>
    </source>
</evidence>
<organism evidence="11 12">
    <name type="scientific">Ligilactobacillus salivarius</name>
    <dbReference type="NCBI Taxonomy" id="1624"/>
    <lineage>
        <taxon>Bacteria</taxon>
        <taxon>Bacillati</taxon>
        <taxon>Bacillota</taxon>
        <taxon>Bacilli</taxon>
        <taxon>Lactobacillales</taxon>
        <taxon>Lactobacillaceae</taxon>
        <taxon>Ligilactobacillus</taxon>
    </lineage>
</organism>
<feature type="binding site" evidence="9">
    <location>
        <position position="125"/>
    </location>
    <ligand>
        <name>NAD(+)</name>
        <dbReference type="ChEBI" id="CHEBI:57540"/>
    </ligand>
</feature>
<feature type="binding site" evidence="9">
    <location>
        <begin position="116"/>
        <end position="119"/>
    </location>
    <ligand>
        <name>NAD(+)</name>
        <dbReference type="ChEBI" id="CHEBI:57540"/>
    </ligand>
</feature>
<feature type="binding site" evidence="8">
    <location>
        <position position="278"/>
    </location>
    <ligand>
        <name>glycerol</name>
        <dbReference type="ChEBI" id="CHEBI:17754"/>
    </ligand>
</feature>
<comment type="pathway">
    <text evidence="4">Polyol metabolism; glycerol fermentation; glycerone phosphate from glycerol (oxidative route): step 1/2.</text>
</comment>
<evidence type="ECO:0000256" key="8">
    <source>
        <dbReference type="PIRSR" id="PIRSR000112-1"/>
    </source>
</evidence>
<dbReference type="GO" id="GO:0008888">
    <property type="term" value="F:glycerol dehydrogenase (NAD+) activity"/>
    <property type="evidence" value="ECO:0007669"/>
    <property type="project" value="UniProtKB-EC"/>
</dbReference>
<evidence type="ECO:0000313" key="12">
    <source>
        <dbReference type="Proteomes" id="UP000029488"/>
    </source>
</evidence>
<dbReference type="InterPro" id="IPR001670">
    <property type="entry name" value="ADH_Fe/GldA"/>
</dbReference>
<dbReference type="PANTHER" id="PTHR43616:SF5">
    <property type="entry name" value="GLYCEROL DEHYDROGENASE 1"/>
    <property type="match status" value="1"/>
</dbReference>
<dbReference type="Gene3D" id="3.40.50.1970">
    <property type="match status" value="1"/>
</dbReference>
<dbReference type="Pfam" id="PF00465">
    <property type="entry name" value="Fe-ADH"/>
    <property type="match status" value="1"/>
</dbReference>
<evidence type="ECO:0000256" key="1">
    <source>
        <dbReference type="ARBA" id="ARBA00022723"/>
    </source>
</evidence>
<dbReference type="EMBL" id="CP007646">
    <property type="protein sequence ID" value="AIR09805.1"/>
    <property type="molecule type" value="Genomic_DNA"/>
</dbReference>
<dbReference type="EC" id="1.1.1.6" evidence="5"/>
<evidence type="ECO:0000256" key="4">
    <source>
        <dbReference type="ARBA" id="ARBA00037918"/>
    </source>
</evidence>
<evidence type="ECO:0000256" key="7">
    <source>
        <dbReference type="ARBA" id="ARBA00049006"/>
    </source>
</evidence>
<comment type="cofactor">
    <cofactor evidence="8">
        <name>Zn(2+)</name>
        <dbReference type="ChEBI" id="CHEBI:29105"/>
    </cofactor>
    <text evidence="8">Binds 1 zinc ion per subunit.</text>
</comment>
<gene>
    <name evidence="11" type="primary">gldA</name>
    <name evidence="11" type="ORF">LSJ_0032</name>
</gene>
<dbReference type="GO" id="GO:0046872">
    <property type="term" value="F:metal ion binding"/>
    <property type="evidence" value="ECO:0007669"/>
    <property type="project" value="UniProtKB-KW"/>
</dbReference>
<dbReference type="PANTHER" id="PTHR43616">
    <property type="entry name" value="GLYCEROL DEHYDROGENASE"/>
    <property type="match status" value="1"/>
</dbReference>
<dbReference type="Gene3D" id="1.20.1090.10">
    <property type="entry name" value="Dehydroquinate synthase-like - alpha domain"/>
    <property type="match status" value="1"/>
</dbReference>
<dbReference type="SUPFAM" id="SSF56796">
    <property type="entry name" value="Dehydroquinate synthase-like"/>
    <property type="match status" value="1"/>
</dbReference>
<keyword evidence="2 11" id="KW-0560">Oxidoreductase</keyword>
<dbReference type="CDD" id="cd08171">
    <property type="entry name" value="GlyDH-like"/>
    <property type="match status" value="1"/>
</dbReference>
<keyword evidence="8" id="KW-0862">Zinc</keyword>
<proteinExistence type="predicted"/>
<dbReference type="Proteomes" id="UP000029488">
    <property type="component" value="Chromosome"/>
</dbReference>
<dbReference type="KEGG" id="lsj:LSJ_0032"/>
<keyword evidence="3 9" id="KW-0520">NAD</keyword>
<evidence type="ECO:0000256" key="3">
    <source>
        <dbReference type="ARBA" id="ARBA00023027"/>
    </source>
</evidence>
<evidence type="ECO:0000256" key="9">
    <source>
        <dbReference type="PIRSR" id="PIRSR000112-3"/>
    </source>
</evidence>
<feature type="binding site" evidence="9">
    <location>
        <position position="131"/>
    </location>
    <ligand>
        <name>NAD(+)</name>
        <dbReference type="ChEBI" id="CHEBI:57540"/>
    </ligand>
</feature>
<protein>
    <recommendedName>
        <fullName evidence="6">Glycerol dehydrogenase</fullName>
        <ecNumber evidence="5">1.1.1.6</ecNumber>
    </recommendedName>
</protein>
<dbReference type="RefSeq" id="WP_044004288.1">
    <property type="nucleotide sequence ID" value="NZ_CP007646.1"/>
</dbReference>
<dbReference type="InterPro" id="IPR016205">
    <property type="entry name" value="Glycerol_DH"/>
</dbReference>
<feature type="binding site" evidence="8">
    <location>
        <position position="170"/>
    </location>
    <ligand>
        <name>glycerol</name>
        <dbReference type="ChEBI" id="CHEBI:17754"/>
    </ligand>
</feature>
<reference evidence="11 12" key="1">
    <citation type="journal article" date="2014" name="BMC Genomics">
        <title>Unusual genome complexity in Lactobacillus salivarius JCM1046.</title>
        <authorList>
            <person name="Raftis E.J."/>
            <person name="Forde B.M."/>
            <person name="Claesson M.J."/>
            <person name="O'Toole P.W."/>
        </authorList>
    </citation>
    <scope>NUCLEOTIDE SEQUENCE [LARGE SCALE GENOMIC DNA]</scope>
    <source>
        <strain evidence="11 12">JCM1046</strain>
    </source>
</reference>
<dbReference type="AlphaFoldDB" id="A0A089QAP5"/>
<feature type="domain" description="Alcohol dehydrogenase iron-type/glycerol dehydrogenase GldA" evidence="10">
    <location>
        <begin position="8"/>
        <end position="142"/>
    </location>
</feature>
<keyword evidence="1 8" id="KW-0479">Metal-binding</keyword>
<evidence type="ECO:0000313" key="11">
    <source>
        <dbReference type="EMBL" id="AIR09805.1"/>
    </source>
</evidence>
<dbReference type="PIRSF" id="PIRSF000112">
    <property type="entry name" value="Glycerol_dehydrogenase"/>
    <property type="match status" value="1"/>
</dbReference>
<accession>A0A089QAP5</accession>
<evidence type="ECO:0000256" key="5">
    <source>
        <dbReference type="ARBA" id="ARBA00039147"/>
    </source>
</evidence>
<evidence type="ECO:0000259" key="10">
    <source>
        <dbReference type="Pfam" id="PF00465"/>
    </source>
</evidence>
<comment type="catalytic activity">
    <reaction evidence="7">
        <text>glycerol + NAD(+) = dihydroxyacetone + NADH + H(+)</text>
        <dbReference type="Rhea" id="RHEA:13769"/>
        <dbReference type="ChEBI" id="CHEBI:15378"/>
        <dbReference type="ChEBI" id="CHEBI:16016"/>
        <dbReference type="ChEBI" id="CHEBI:17754"/>
        <dbReference type="ChEBI" id="CHEBI:57540"/>
        <dbReference type="ChEBI" id="CHEBI:57945"/>
        <dbReference type="EC" id="1.1.1.6"/>
    </reaction>
</comment>
<name>A0A089QAP5_9LACO</name>
<evidence type="ECO:0000256" key="2">
    <source>
        <dbReference type="ARBA" id="ARBA00023002"/>
    </source>
</evidence>